<proteinExistence type="predicted"/>
<dbReference type="AlphaFoldDB" id="A0AAW2K7Z6"/>
<dbReference type="EMBL" id="JACGWJ010000029">
    <property type="protein sequence ID" value="KAL0303014.1"/>
    <property type="molecule type" value="Genomic_DNA"/>
</dbReference>
<gene>
    <name evidence="1" type="ORF">Sradi_6169500</name>
</gene>
<comment type="caution">
    <text evidence="1">The sequence shown here is derived from an EMBL/GenBank/DDBJ whole genome shotgun (WGS) entry which is preliminary data.</text>
</comment>
<organism evidence="1">
    <name type="scientific">Sesamum radiatum</name>
    <name type="common">Black benniseed</name>
    <dbReference type="NCBI Taxonomy" id="300843"/>
    <lineage>
        <taxon>Eukaryota</taxon>
        <taxon>Viridiplantae</taxon>
        <taxon>Streptophyta</taxon>
        <taxon>Embryophyta</taxon>
        <taxon>Tracheophyta</taxon>
        <taxon>Spermatophyta</taxon>
        <taxon>Magnoliopsida</taxon>
        <taxon>eudicotyledons</taxon>
        <taxon>Gunneridae</taxon>
        <taxon>Pentapetalae</taxon>
        <taxon>asterids</taxon>
        <taxon>lamiids</taxon>
        <taxon>Lamiales</taxon>
        <taxon>Pedaliaceae</taxon>
        <taxon>Sesamum</taxon>
    </lineage>
</organism>
<evidence type="ECO:0000313" key="1">
    <source>
        <dbReference type="EMBL" id="KAL0303014.1"/>
    </source>
</evidence>
<reference evidence="1" key="1">
    <citation type="submission" date="2020-06" db="EMBL/GenBank/DDBJ databases">
        <authorList>
            <person name="Li T."/>
            <person name="Hu X."/>
            <person name="Zhang T."/>
            <person name="Song X."/>
            <person name="Zhang H."/>
            <person name="Dai N."/>
            <person name="Sheng W."/>
            <person name="Hou X."/>
            <person name="Wei L."/>
        </authorList>
    </citation>
    <scope>NUCLEOTIDE SEQUENCE</scope>
    <source>
        <strain evidence="1">G02</strain>
        <tissue evidence="1">Leaf</tissue>
    </source>
</reference>
<accession>A0AAW2K7Z6</accession>
<reference evidence="1" key="2">
    <citation type="journal article" date="2024" name="Plant">
        <title>Genomic evolution and insights into agronomic trait innovations of Sesamum species.</title>
        <authorList>
            <person name="Miao H."/>
            <person name="Wang L."/>
            <person name="Qu L."/>
            <person name="Liu H."/>
            <person name="Sun Y."/>
            <person name="Le M."/>
            <person name="Wang Q."/>
            <person name="Wei S."/>
            <person name="Zheng Y."/>
            <person name="Lin W."/>
            <person name="Duan Y."/>
            <person name="Cao H."/>
            <person name="Xiong S."/>
            <person name="Wang X."/>
            <person name="Wei L."/>
            <person name="Li C."/>
            <person name="Ma Q."/>
            <person name="Ju M."/>
            <person name="Zhao R."/>
            <person name="Li G."/>
            <person name="Mu C."/>
            <person name="Tian Q."/>
            <person name="Mei H."/>
            <person name="Zhang T."/>
            <person name="Gao T."/>
            <person name="Zhang H."/>
        </authorList>
    </citation>
    <scope>NUCLEOTIDE SEQUENCE</scope>
    <source>
        <strain evidence="1">G02</strain>
    </source>
</reference>
<protein>
    <submittedName>
        <fullName evidence="1">Uncharacterized protein</fullName>
    </submittedName>
</protein>
<sequence>MRFMTSLQELKIVTTTKIASKLQGADSYIISNIPSINLVGLPYSACFEIRARRFVDGVRQWAMRSIEKVKADISEASSSSGTVEQEVNIFNAELTELIQKAQRARHSGSEVDGASFLSEFLELTRKKRNAPLGN</sequence>
<name>A0AAW2K7Z6_SESRA</name>